<dbReference type="InterPro" id="IPR011545">
    <property type="entry name" value="DEAD/DEAH_box_helicase_dom"/>
</dbReference>
<evidence type="ECO:0000259" key="14">
    <source>
        <dbReference type="PROSITE" id="PS51194"/>
    </source>
</evidence>
<reference evidence="15 16" key="1">
    <citation type="journal article" date="2015" name="Genome Biol. Evol.">
        <title>Comparative Genomics of a Bacterivorous Green Alga Reveals Evolutionary Causalities and Consequences of Phago-Mixotrophic Mode of Nutrition.</title>
        <authorList>
            <person name="Burns J.A."/>
            <person name="Paasch A."/>
            <person name="Narechania A."/>
            <person name="Kim E."/>
        </authorList>
    </citation>
    <scope>NUCLEOTIDE SEQUENCE [LARGE SCALE GENOMIC DNA]</scope>
    <source>
        <strain evidence="15 16">PLY_AMNH</strain>
    </source>
</reference>
<dbReference type="Pfam" id="PF16124">
    <property type="entry name" value="RecQ_Zn_bind"/>
    <property type="match status" value="1"/>
</dbReference>
<dbReference type="InterPro" id="IPR004589">
    <property type="entry name" value="DNA_helicase_ATP-dep_RecQ"/>
</dbReference>
<dbReference type="GO" id="GO:0009378">
    <property type="term" value="F:four-way junction helicase activity"/>
    <property type="evidence" value="ECO:0007669"/>
    <property type="project" value="TreeGrafter"/>
</dbReference>
<dbReference type="InterPro" id="IPR014001">
    <property type="entry name" value="Helicase_ATP-bd"/>
</dbReference>
<dbReference type="InterPro" id="IPR032284">
    <property type="entry name" value="RecQ_Zn-bd"/>
</dbReference>
<dbReference type="PANTHER" id="PTHR13710">
    <property type="entry name" value="DNA HELICASE RECQ FAMILY MEMBER"/>
    <property type="match status" value="1"/>
</dbReference>
<evidence type="ECO:0000256" key="4">
    <source>
        <dbReference type="ARBA" id="ARBA00022801"/>
    </source>
</evidence>
<keyword evidence="2" id="KW-0479">Metal-binding</keyword>
<dbReference type="InterPro" id="IPR002464">
    <property type="entry name" value="DNA/RNA_helicase_DEAH_CS"/>
</dbReference>
<evidence type="ECO:0000256" key="9">
    <source>
        <dbReference type="ARBA" id="ARBA00023242"/>
    </source>
</evidence>
<evidence type="ECO:0000259" key="13">
    <source>
        <dbReference type="PROSITE" id="PS51192"/>
    </source>
</evidence>
<dbReference type="SUPFAM" id="SSF52540">
    <property type="entry name" value="P-loop containing nucleoside triphosphate hydrolases"/>
    <property type="match status" value="1"/>
</dbReference>
<evidence type="ECO:0000256" key="2">
    <source>
        <dbReference type="ARBA" id="ARBA00022723"/>
    </source>
</evidence>
<gene>
    <name evidence="15" type="ORF">CYMTET_16481</name>
</gene>
<evidence type="ECO:0000256" key="5">
    <source>
        <dbReference type="ARBA" id="ARBA00022806"/>
    </source>
</evidence>
<dbReference type="GO" id="GO:0043138">
    <property type="term" value="F:3'-5' DNA helicase activity"/>
    <property type="evidence" value="ECO:0007669"/>
    <property type="project" value="UniProtKB-EC"/>
</dbReference>
<comment type="catalytic activity">
    <reaction evidence="10 11">
        <text>Couples ATP hydrolysis with the unwinding of duplex DNA by translocating in the 3'-5' direction.</text>
        <dbReference type="EC" id="5.6.2.4"/>
    </reaction>
</comment>
<comment type="similarity">
    <text evidence="1 11">Belongs to the helicase family. RecQ subfamily.</text>
</comment>
<comment type="caution">
    <text evidence="15">The sequence shown here is derived from an EMBL/GenBank/DDBJ whole genome shotgun (WGS) entry which is preliminary data.</text>
</comment>
<dbReference type="Gene3D" id="3.40.50.300">
    <property type="entry name" value="P-loop containing nucleotide triphosphate hydrolases"/>
    <property type="match status" value="2"/>
</dbReference>
<keyword evidence="8" id="KW-0413">Isomerase</keyword>
<dbReference type="InterPro" id="IPR036388">
    <property type="entry name" value="WH-like_DNA-bd_sf"/>
</dbReference>
<keyword evidence="6 11" id="KW-0067">ATP-binding</keyword>
<evidence type="ECO:0000256" key="12">
    <source>
        <dbReference type="SAM" id="MobiDB-lite"/>
    </source>
</evidence>
<protein>
    <recommendedName>
        <fullName evidence="11">ATP-dependent DNA helicase</fullName>
        <ecNumber evidence="11">5.6.2.4</ecNumber>
    </recommendedName>
</protein>
<dbReference type="GO" id="GO:0005694">
    <property type="term" value="C:chromosome"/>
    <property type="evidence" value="ECO:0007669"/>
    <property type="project" value="TreeGrafter"/>
</dbReference>
<dbReference type="Proteomes" id="UP001190700">
    <property type="component" value="Unassembled WGS sequence"/>
</dbReference>
<keyword evidence="16" id="KW-1185">Reference proteome</keyword>
<keyword evidence="7" id="KW-0238">DNA-binding</keyword>
<evidence type="ECO:0000256" key="8">
    <source>
        <dbReference type="ARBA" id="ARBA00023235"/>
    </source>
</evidence>
<dbReference type="AlphaFoldDB" id="A0AAE0GC23"/>
<evidence type="ECO:0000256" key="11">
    <source>
        <dbReference type="RuleBase" id="RU364117"/>
    </source>
</evidence>
<dbReference type="PROSITE" id="PS00690">
    <property type="entry name" value="DEAH_ATP_HELICASE"/>
    <property type="match status" value="1"/>
</dbReference>
<dbReference type="GO" id="GO:0016787">
    <property type="term" value="F:hydrolase activity"/>
    <property type="evidence" value="ECO:0007669"/>
    <property type="project" value="UniProtKB-KW"/>
</dbReference>
<dbReference type="SMART" id="SM00490">
    <property type="entry name" value="HELICc"/>
    <property type="match status" value="1"/>
</dbReference>
<dbReference type="EC" id="5.6.2.4" evidence="11"/>
<evidence type="ECO:0000256" key="10">
    <source>
        <dbReference type="ARBA" id="ARBA00034617"/>
    </source>
</evidence>
<keyword evidence="5 11" id="KW-0347">Helicase</keyword>
<comment type="catalytic activity">
    <reaction evidence="11">
        <text>ATP + H2O = ADP + phosphate + H(+)</text>
        <dbReference type="Rhea" id="RHEA:13065"/>
        <dbReference type="ChEBI" id="CHEBI:15377"/>
        <dbReference type="ChEBI" id="CHEBI:15378"/>
        <dbReference type="ChEBI" id="CHEBI:30616"/>
        <dbReference type="ChEBI" id="CHEBI:43474"/>
        <dbReference type="ChEBI" id="CHEBI:456216"/>
    </reaction>
</comment>
<proteinExistence type="inferred from homology"/>
<evidence type="ECO:0000313" key="16">
    <source>
        <dbReference type="Proteomes" id="UP001190700"/>
    </source>
</evidence>
<feature type="domain" description="Helicase ATP-binding" evidence="13">
    <location>
        <begin position="118"/>
        <end position="293"/>
    </location>
</feature>
<dbReference type="GO" id="GO:0005737">
    <property type="term" value="C:cytoplasm"/>
    <property type="evidence" value="ECO:0007669"/>
    <property type="project" value="TreeGrafter"/>
</dbReference>
<organism evidence="15 16">
    <name type="scientific">Cymbomonas tetramitiformis</name>
    <dbReference type="NCBI Taxonomy" id="36881"/>
    <lineage>
        <taxon>Eukaryota</taxon>
        <taxon>Viridiplantae</taxon>
        <taxon>Chlorophyta</taxon>
        <taxon>Pyramimonadophyceae</taxon>
        <taxon>Pyramimonadales</taxon>
        <taxon>Pyramimonadaceae</taxon>
        <taxon>Cymbomonas</taxon>
    </lineage>
</organism>
<dbReference type="NCBIfam" id="TIGR00614">
    <property type="entry name" value="recQ_fam"/>
    <property type="match status" value="1"/>
</dbReference>
<dbReference type="GO" id="GO:0003677">
    <property type="term" value="F:DNA binding"/>
    <property type="evidence" value="ECO:0007669"/>
    <property type="project" value="UniProtKB-KW"/>
</dbReference>
<feature type="region of interest" description="Disordered" evidence="12">
    <location>
        <begin position="1"/>
        <end position="39"/>
    </location>
</feature>
<dbReference type="InterPro" id="IPR001650">
    <property type="entry name" value="Helicase_C-like"/>
</dbReference>
<comment type="subcellular location">
    <subcellularLocation>
        <location evidence="11">Nucleus</location>
    </subcellularLocation>
</comment>
<dbReference type="GO" id="GO:0000724">
    <property type="term" value="P:double-strand break repair via homologous recombination"/>
    <property type="evidence" value="ECO:0007669"/>
    <property type="project" value="TreeGrafter"/>
</dbReference>
<feature type="compositionally biased region" description="Polar residues" evidence="12">
    <location>
        <begin position="12"/>
        <end position="23"/>
    </location>
</feature>
<evidence type="ECO:0000256" key="6">
    <source>
        <dbReference type="ARBA" id="ARBA00022840"/>
    </source>
</evidence>
<feature type="compositionally biased region" description="Basic and acidic residues" evidence="12">
    <location>
        <begin position="25"/>
        <end position="39"/>
    </location>
</feature>
<dbReference type="Pfam" id="PF00271">
    <property type="entry name" value="Helicase_C"/>
    <property type="match status" value="1"/>
</dbReference>
<dbReference type="Pfam" id="PF00270">
    <property type="entry name" value="DEAD"/>
    <property type="match status" value="1"/>
</dbReference>
<dbReference type="PROSITE" id="PS51192">
    <property type="entry name" value="HELICASE_ATP_BIND_1"/>
    <property type="match status" value="1"/>
</dbReference>
<dbReference type="SMART" id="SM00487">
    <property type="entry name" value="DEXDc"/>
    <property type="match status" value="1"/>
</dbReference>
<feature type="non-terminal residue" evidence="15">
    <location>
        <position position="581"/>
    </location>
</feature>
<keyword evidence="4 11" id="KW-0378">Hydrolase</keyword>
<dbReference type="PROSITE" id="PS51194">
    <property type="entry name" value="HELICASE_CTER"/>
    <property type="match status" value="1"/>
</dbReference>
<dbReference type="GO" id="GO:0005524">
    <property type="term" value="F:ATP binding"/>
    <property type="evidence" value="ECO:0007669"/>
    <property type="project" value="UniProtKB-KW"/>
</dbReference>
<dbReference type="InterPro" id="IPR027417">
    <property type="entry name" value="P-loop_NTPase"/>
</dbReference>
<evidence type="ECO:0000313" key="15">
    <source>
        <dbReference type="EMBL" id="KAK3275384.1"/>
    </source>
</evidence>
<dbReference type="CDD" id="cd18794">
    <property type="entry name" value="SF2_C_RecQ"/>
    <property type="match status" value="1"/>
</dbReference>
<keyword evidence="3 11" id="KW-0547">Nucleotide-binding</keyword>
<dbReference type="GO" id="GO:0016592">
    <property type="term" value="C:mediator complex"/>
    <property type="evidence" value="ECO:0007669"/>
    <property type="project" value="TreeGrafter"/>
</dbReference>
<accession>A0AAE0GC23</accession>
<dbReference type="Gene3D" id="1.10.10.10">
    <property type="entry name" value="Winged helix-like DNA-binding domain superfamily/Winged helix DNA-binding domain"/>
    <property type="match status" value="1"/>
</dbReference>
<dbReference type="FunFam" id="3.40.50.300:FF:001544">
    <property type="entry name" value="ATP-dependent DNA helicase"/>
    <property type="match status" value="1"/>
</dbReference>
<keyword evidence="9 11" id="KW-0539">Nucleus</keyword>
<sequence length="581" mass="65039">MLSEVFTDPKSETSSGASQQNVHQLHGEEEERRTAEELHHVESELFAVQERVGELLERQSTLESRRTKLQSALSRVRKSHEVRKSDWSKPCAHDARVLELLTNVFGLAAFRSNQREVINCTLAGHDIFCIMPAGGGKSLLYQLPALVTGGVTLVVSPLISLIHDQVRQLLNLGIQAVALTSETSKDLIKTVHADMENAGSQLRLVYVTPERVAKSNQFMSKLEKADKAGRLARIVIDEAHCCSQWGHDFRTDYQQLFKLKQQFPKVPLLALTATATTRIQMDIIQMLNVPGCIRFQSSVTRPNLRYEVRPKKAQAAAAMEDISEEIMRRYQRSDSGIVYCLSQKECEQVAEHLQSRGVTAQPYHAGMHNTLRAQVHDAWTAGALQVVVATVAFGMGINKPDVRFVLHHSISKSIETYYQESGRAGRDGQEADCVVFFRPADMTRQYCQNPQTIAKENVYQIARYALYTHQCRRVVIAAQFGEPEALACGMCDVCRRDASSAAKTAPASASQDVDFSRQAVALLQRVEQMSRRDQKATLASLADTWKSVASETGDKIQFTKEMCERLLCHMILEDVLSEFVQ</sequence>
<dbReference type="EMBL" id="LGRX02007258">
    <property type="protein sequence ID" value="KAK3275384.1"/>
    <property type="molecule type" value="Genomic_DNA"/>
</dbReference>
<dbReference type="PANTHER" id="PTHR13710:SF105">
    <property type="entry name" value="ATP-DEPENDENT DNA HELICASE Q1"/>
    <property type="match status" value="1"/>
</dbReference>
<evidence type="ECO:0000256" key="3">
    <source>
        <dbReference type="ARBA" id="ARBA00022741"/>
    </source>
</evidence>
<evidence type="ECO:0000256" key="7">
    <source>
        <dbReference type="ARBA" id="ARBA00023125"/>
    </source>
</evidence>
<dbReference type="GO" id="GO:0046872">
    <property type="term" value="F:metal ion binding"/>
    <property type="evidence" value="ECO:0007669"/>
    <property type="project" value="UniProtKB-KW"/>
</dbReference>
<name>A0AAE0GC23_9CHLO</name>
<feature type="domain" description="Helicase C-terminal" evidence="14">
    <location>
        <begin position="314"/>
        <end position="470"/>
    </location>
</feature>
<evidence type="ECO:0000256" key="1">
    <source>
        <dbReference type="ARBA" id="ARBA00005446"/>
    </source>
</evidence>
<dbReference type="FunFam" id="3.40.50.300:FF:001456">
    <property type="entry name" value="ATP-dependent DNA helicase"/>
    <property type="match status" value="1"/>
</dbReference>